<dbReference type="Gene3D" id="3.90.380.10">
    <property type="entry name" value="Naphthalene 1,2-dioxygenase Alpha Subunit, Chain A, domain 1"/>
    <property type="match status" value="1"/>
</dbReference>
<dbReference type="RefSeq" id="WP_114956860.1">
    <property type="nucleotide sequence ID" value="NZ_JBHSJF010000006.1"/>
</dbReference>
<dbReference type="InterPro" id="IPR001663">
    <property type="entry name" value="Rng_hydr_dOase-A"/>
</dbReference>
<keyword evidence="2" id="KW-1185">Reference proteome</keyword>
<organism evidence="1 2">
    <name type="scientific">Flaviflagellibacter deserti</name>
    <dbReference type="NCBI Taxonomy" id="2267266"/>
    <lineage>
        <taxon>Bacteria</taxon>
        <taxon>Pseudomonadati</taxon>
        <taxon>Pseudomonadota</taxon>
        <taxon>Alphaproteobacteria</taxon>
        <taxon>Hyphomicrobiales</taxon>
        <taxon>Flaviflagellibacter</taxon>
    </lineage>
</organism>
<name>A0ABV9Z5E7_9HYPH</name>
<protein>
    <submittedName>
        <fullName evidence="1">Ring-hydroxylating oxygenase subunit alpha</fullName>
    </submittedName>
</protein>
<dbReference type="Gene3D" id="2.102.10.10">
    <property type="entry name" value="Rieske [2Fe-2S] iron-sulphur domain"/>
    <property type="match status" value="1"/>
</dbReference>
<dbReference type="EMBL" id="JBHSJF010000006">
    <property type="protein sequence ID" value="MFC5068907.1"/>
    <property type="molecule type" value="Genomic_DNA"/>
</dbReference>
<gene>
    <name evidence="1" type="ORF">ACFPFW_12900</name>
</gene>
<sequence>MSRRPDLGYFDEGHDLTEAAFYADAVAPLGEAHSLPPASFRSLHFYFLEDEAIWSRQWIGIGVHDDIPNAGDILPYTIGHHGLHVQRLNDGGIAGRFNKAQHGGCRVVPLQCQGGKKTACSFTSCGYSRDRKPISATELGDDTPEMHQYFGLRPERLFPVNLRSWGPLIFANVDHAPRAFESGIGTLPVSAFFDNSRNRRLGEQWLEFDADWKLLGEHLSGGSPIEEQDGWIMASGLLSTGEGVRTAWLFPGVILIATEDETCVVILQPTAIGRTLCRISVYGATGGETSFLDRWIGDLRQRAGAAEARHRELVQWATASQPNTIGTPPPLQPNAIGLWAQRRLVDGILTRPTPFIVEPLYSNPR</sequence>
<dbReference type="Proteomes" id="UP001595796">
    <property type="component" value="Unassembled WGS sequence"/>
</dbReference>
<proteinExistence type="predicted"/>
<evidence type="ECO:0000313" key="2">
    <source>
        <dbReference type="Proteomes" id="UP001595796"/>
    </source>
</evidence>
<dbReference type="InterPro" id="IPR036922">
    <property type="entry name" value="Rieske_2Fe-2S_sf"/>
</dbReference>
<dbReference type="PANTHER" id="PTHR43756:SF5">
    <property type="entry name" value="CHOLINE MONOOXYGENASE, CHLOROPLASTIC"/>
    <property type="match status" value="1"/>
</dbReference>
<comment type="caution">
    <text evidence="1">The sequence shown here is derived from an EMBL/GenBank/DDBJ whole genome shotgun (WGS) entry which is preliminary data.</text>
</comment>
<evidence type="ECO:0000313" key="1">
    <source>
        <dbReference type="EMBL" id="MFC5068907.1"/>
    </source>
</evidence>
<dbReference type="SUPFAM" id="SSF50022">
    <property type="entry name" value="ISP domain"/>
    <property type="match status" value="1"/>
</dbReference>
<reference evidence="2" key="1">
    <citation type="journal article" date="2019" name="Int. J. Syst. Evol. Microbiol.">
        <title>The Global Catalogue of Microorganisms (GCM) 10K type strain sequencing project: providing services to taxonomists for standard genome sequencing and annotation.</title>
        <authorList>
            <consortium name="The Broad Institute Genomics Platform"/>
            <consortium name="The Broad Institute Genome Sequencing Center for Infectious Disease"/>
            <person name="Wu L."/>
            <person name="Ma J."/>
        </authorList>
    </citation>
    <scope>NUCLEOTIDE SEQUENCE [LARGE SCALE GENOMIC DNA]</scope>
    <source>
        <strain evidence="2">CGMCC 1.16444</strain>
    </source>
</reference>
<accession>A0ABV9Z5E7</accession>
<dbReference type="PANTHER" id="PTHR43756">
    <property type="entry name" value="CHOLINE MONOOXYGENASE, CHLOROPLASTIC"/>
    <property type="match status" value="1"/>
</dbReference>